<dbReference type="OrthoDB" id="2413468at2759"/>
<evidence type="ECO:0000313" key="3">
    <source>
        <dbReference type="Proteomes" id="UP000294933"/>
    </source>
</evidence>
<accession>A0A4R5XFS5</accession>
<feature type="compositionally biased region" description="Basic and acidic residues" evidence="1">
    <location>
        <begin position="79"/>
        <end position="97"/>
    </location>
</feature>
<gene>
    <name evidence="2" type="ORF">BD410DRAFT_892746</name>
</gene>
<feature type="region of interest" description="Disordered" evidence="1">
    <location>
        <begin position="868"/>
        <end position="942"/>
    </location>
</feature>
<feature type="compositionally biased region" description="Polar residues" evidence="1">
    <location>
        <begin position="361"/>
        <end position="372"/>
    </location>
</feature>
<feature type="compositionally biased region" description="Basic and acidic residues" evidence="1">
    <location>
        <begin position="1"/>
        <end position="10"/>
    </location>
</feature>
<feature type="compositionally biased region" description="Low complexity" evidence="1">
    <location>
        <begin position="66"/>
        <end position="78"/>
    </location>
</feature>
<feature type="compositionally biased region" description="Low complexity" evidence="1">
    <location>
        <begin position="885"/>
        <end position="896"/>
    </location>
</feature>
<feature type="region of interest" description="Disordered" evidence="1">
    <location>
        <begin position="269"/>
        <end position="491"/>
    </location>
</feature>
<dbReference type="VEuPathDB" id="FungiDB:BD410DRAFT_892746"/>
<dbReference type="AlphaFoldDB" id="A0A4R5XFS5"/>
<proteinExistence type="predicted"/>
<feature type="compositionally biased region" description="Pro residues" evidence="1">
    <location>
        <begin position="875"/>
        <end position="884"/>
    </location>
</feature>
<feature type="compositionally biased region" description="Polar residues" evidence="1">
    <location>
        <begin position="743"/>
        <end position="771"/>
    </location>
</feature>
<feature type="region of interest" description="Disordered" evidence="1">
    <location>
        <begin position="1"/>
        <end position="97"/>
    </location>
</feature>
<feature type="region of interest" description="Disordered" evidence="1">
    <location>
        <begin position="539"/>
        <end position="583"/>
    </location>
</feature>
<organism evidence="2 3">
    <name type="scientific">Rickenella mellea</name>
    <dbReference type="NCBI Taxonomy" id="50990"/>
    <lineage>
        <taxon>Eukaryota</taxon>
        <taxon>Fungi</taxon>
        <taxon>Dikarya</taxon>
        <taxon>Basidiomycota</taxon>
        <taxon>Agaricomycotina</taxon>
        <taxon>Agaricomycetes</taxon>
        <taxon>Hymenochaetales</taxon>
        <taxon>Rickenellaceae</taxon>
        <taxon>Rickenella</taxon>
    </lineage>
</organism>
<sequence length="1014" mass="109371">MSVLDIRKISDTSSNSQENNGTKRPPLARRDTDAILSYYQSEASGQSYTSNTTDFDNHPASTIQRSFSSASDSSSSNYSKDHSEPSTEPTSDSRDESAFHFSYDAQPVPGHRSPHVLDRRRLATFEVDSTNSFESPSKVKETFYPEVAQAVYSSTLLAKRGIDESRMTGIVIATASDLQNTYRNSPPPISAPPVSRRDPFSPTQYSSSAGVPARHQRSASENPKQVGPPMSRKASRDVGIVGTGAFVAGPDGAKSISRKPSINQADQVSPIFQTPHPGPHTPIPSPHPSRPSSPSGKDRERISKTAANEVYRLEQSKPHSPFNGRHQKVVNGNTEAPKPLSIGTKPVSSSHTSTGGNTTSPATGSGYSETPNLNPPGTPYLYYEPGTHATAGPLPPPPRQIIPPSFTSPPPPRPPRLQSPSPSSRSYSLNTAQPITYLRSSPSKSHSSLTPEVNSSGASQPEHGVNGKMLSPSPSDSDSLKSESMQTVHVREGAFPAASVFAAQPRTASNVSINQDRASSNRTMQDLVAFVGEAIEEVGSHNEDEVLPPSILEPAQEHSDGIQERRSALDLKRPASWSSSIKAKLLDETDRDSLGSFQGSSTQSATHLMPFSHDTVSETLHSSTPESRRTPSPQKQSLDYSLKRLASLPRTPSLLSKRRFSYRSASSKAPSPPPHPPVIVKIRSAWPDAMSFRDVLVKKGALERALGYARKINELGAYDCGLGDWVVGMKRKNHPRESRISIDASTPTAPSERSVNTQARHTSHGSVNSEATFPRRPDAYVATDLAWRPSEDESAPNAPPPSLPYPALAQGGVRVPPARTFGVLSPRLSTRTAPSTPINKSSGGFFASIGRKASIKREKTILNTPPTAKLLRSRSPPPPTPPRPVNITTIPTIPGGPRAPPSRPQRPQSIAGPSSRTTHSSFVTKDMISMPRLQDDLSPTRASVNRRPSLFAGTQQAVPEEAIPNFEQQVSKLAALIPHADKAVLARYLSRAGQDYLAIGQYLEDERNGTIRLD</sequence>
<feature type="region of interest" description="Disordered" evidence="1">
    <location>
        <begin position="616"/>
        <end position="640"/>
    </location>
</feature>
<feature type="region of interest" description="Disordered" evidence="1">
    <location>
        <begin position="180"/>
        <end position="238"/>
    </location>
</feature>
<feature type="compositionally biased region" description="Polar residues" evidence="1">
    <location>
        <begin position="11"/>
        <end position="22"/>
    </location>
</feature>
<dbReference type="EMBL" id="ML170156">
    <property type="protein sequence ID" value="TDL29455.1"/>
    <property type="molecule type" value="Genomic_DNA"/>
</dbReference>
<evidence type="ECO:0000313" key="2">
    <source>
        <dbReference type="EMBL" id="TDL29455.1"/>
    </source>
</evidence>
<feature type="compositionally biased region" description="Polar residues" evidence="1">
    <location>
        <begin position="912"/>
        <end position="923"/>
    </location>
</feature>
<keyword evidence="3" id="KW-1185">Reference proteome</keyword>
<feature type="compositionally biased region" description="Polar residues" evidence="1">
    <location>
        <begin position="38"/>
        <end position="65"/>
    </location>
</feature>
<feature type="compositionally biased region" description="Pro residues" evidence="1">
    <location>
        <begin position="393"/>
        <end position="417"/>
    </location>
</feature>
<feature type="compositionally biased region" description="Low complexity" evidence="1">
    <location>
        <begin position="622"/>
        <end position="633"/>
    </location>
</feature>
<name>A0A4R5XFS5_9AGAM</name>
<dbReference type="STRING" id="50990.A0A4R5XFS5"/>
<feature type="region of interest" description="Disordered" evidence="1">
    <location>
        <begin position="736"/>
        <end position="772"/>
    </location>
</feature>
<evidence type="ECO:0000256" key="1">
    <source>
        <dbReference type="SAM" id="MobiDB-lite"/>
    </source>
</evidence>
<feature type="compositionally biased region" description="Low complexity" evidence="1">
    <location>
        <begin position="348"/>
        <end position="360"/>
    </location>
</feature>
<feature type="compositionally biased region" description="Pro residues" evidence="1">
    <location>
        <begin position="276"/>
        <end position="291"/>
    </location>
</feature>
<reference evidence="2 3" key="1">
    <citation type="submission" date="2018-06" db="EMBL/GenBank/DDBJ databases">
        <title>A transcriptomic atlas of mushroom development highlights an independent origin of complex multicellularity.</title>
        <authorList>
            <consortium name="DOE Joint Genome Institute"/>
            <person name="Krizsan K."/>
            <person name="Almasi E."/>
            <person name="Merenyi Z."/>
            <person name="Sahu N."/>
            <person name="Viragh M."/>
            <person name="Koszo T."/>
            <person name="Mondo S."/>
            <person name="Kiss B."/>
            <person name="Balint B."/>
            <person name="Kues U."/>
            <person name="Barry K."/>
            <person name="Hegedus J.C."/>
            <person name="Henrissat B."/>
            <person name="Johnson J."/>
            <person name="Lipzen A."/>
            <person name="Ohm R."/>
            <person name="Nagy I."/>
            <person name="Pangilinan J."/>
            <person name="Yan J."/>
            <person name="Xiong Y."/>
            <person name="Grigoriev I.V."/>
            <person name="Hibbett D.S."/>
            <person name="Nagy L.G."/>
        </authorList>
    </citation>
    <scope>NUCLEOTIDE SEQUENCE [LARGE SCALE GENOMIC DNA]</scope>
    <source>
        <strain evidence="2 3">SZMC22713</strain>
    </source>
</reference>
<feature type="compositionally biased region" description="Basic and acidic residues" evidence="1">
    <location>
        <begin position="555"/>
        <end position="573"/>
    </location>
</feature>
<feature type="compositionally biased region" description="Low complexity" evidence="1">
    <location>
        <begin position="468"/>
        <end position="485"/>
    </location>
</feature>
<dbReference type="Proteomes" id="UP000294933">
    <property type="component" value="Unassembled WGS sequence"/>
</dbReference>
<protein>
    <submittedName>
        <fullName evidence="2">Uncharacterized protein</fullName>
    </submittedName>
</protein>
<feature type="compositionally biased region" description="Low complexity" evidence="1">
    <location>
        <begin position="418"/>
        <end position="428"/>
    </location>
</feature>
<feature type="compositionally biased region" description="Polar residues" evidence="1">
    <location>
        <begin position="449"/>
        <end position="459"/>
    </location>
</feature>